<evidence type="ECO:0008006" key="4">
    <source>
        <dbReference type="Google" id="ProtNLM"/>
    </source>
</evidence>
<dbReference type="Proteomes" id="UP000807785">
    <property type="component" value="Unassembled WGS sequence"/>
</dbReference>
<feature type="signal peptide" evidence="1">
    <location>
        <begin position="1"/>
        <end position="29"/>
    </location>
</feature>
<protein>
    <recommendedName>
        <fullName evidence="4">Lipid/polyisoprenoid-binding YceI-like domain-containing protein</fullName>
    </recommendedName>
</protein>
<sequence length="199" mass="21586">MTFTLHRLLHKPFACLIGMAVLGCGSSHAADITLHASAIDAGLKQEIFRTGGRYLLSGDLESCSYAYLEKPATSLRGGRIHLRMHFSAQVGVAGASGCVGHVEAFWVSVSGRPFLRGEVVGITDLRLEEGSDAVGPLLENFLAANLPRVINVNLRQELTRILTGNSPPYKVSLPRLDLRGLSAERDALRLEFDFSLEGR</sequence>
<keyword evidence="1" id="KW-0732">Signal</keyword>
<dbReference type="AlphaFoldDB" id="A0A9D7E192"/>
<evidence type="ECO:0000256" key="1">
    <source>
        <dbReference type="SAM" id="SignalP"/>
    </source>
</evidence>
<evidence type="ECO:0000313" key="3">
    <source>
        <dbReference type="Proteomes" id="UP000807785"/>
    </source>
</evidence>
<reference evidence="2" key="1">
    <citation type="submission" date="2020-10" db="EMBL/GenBank/DDBJ databases">
        <title>Connecting structure to function with the recovery of over 1000 high-quality activated sludge metagenome-assembled genomes encoding full-length rRNA genes using long-read sequencing.</title>
        <authorList>
            <person name="Singleton C.M."/>
            <person name="Petriglieri F."/>
            <person name="Kristensen J.M."/>
            <person name="Kirkegaard R.H."/>
            <person name="Michaelsen T.Y."/>
            <person name="Andersen M.H."/>
            <person name="Karst S.M."/>
            <person name="Dueholm M.S."/>
            <person name="Nielsen P.H."/>
            <person name="Albertsen M."/>
        </authorList>
    </citation>
    <scope>NUCLEOTIDE SEQUENCE</scope>
    <source>
        <strain evidence="2">Bjer_18-Q3-R1-45_BAT3C.347</strain>
    </source>
</reference>
<accession>A0A9D7E192</accession>
<dbReference type="PROSITE" id="PS51257">
    <property type="entry name" value="PROKAR_LIPOPROTEIN"/>
    <property type="match status" value="1"/>
</dbReference>
<evidence type="ECO:0000313" key="2">
    <source>
        <dbReference type="EMBL" id="MBK6971823.1"/>
    </source>
</evidence>
<gene>
    <name evidence="2" type="ORF">IPH26_02265</name>
</gene>
<dbReference type="EMBL" id="JADJEV010000001">
    <property type="protein sequence ID" value="MBK6971823.1"/>
    <property type="molecule type" value="Genomic_DNA"/>
</dbReference>
<feature type="chain" id="PRO_5039535866" description="Lipid/polyisoprenoid-binding YceI-like domain-containing protein" evidence="1">
    <location>
        <begin position="30"/>
        <end position="199"/>
    </location>
</feature>
<comment type="caution">
    <text evidence="2">The sequence shown here is derived from an EMBL/GenBank/DDBJ whole genome shotgun (WGS) entry which is preliminary data.</text>
</comment>
<organism evidence="2 3">
    <name type="scientific">Candidatus Methylophosphatis roskildensis</name>
    <dbReference type="NCBI Taxonomy" id="2899263"/>
    <lineage>
        <taxon>Bacteria</taxon>
        <taxon>Pseudomonadati</taxon>
        <taxon>Pseudomonadota</taxon>
        <taxon>Betaproteobacteria</taxon>
        <taxon>Nitrosomonadales</taxon>
        <taxon>Sterolibacteriaceae</taxon>
        <taxon>Candidatus Methylophosphatis</taxon>
    </lineage>
</organism>
<name>A0A9D7E192_9PROT</name>
<proteinExistence type="predicted"/>